<reference evidence="1" key="1">
    <citation type="submission" date="2022-09" db="EMBL/GenBank/DDBJ databases">
        <title>Characterization of three MwoI isoschizomers from sequenced genome and metagenomes.</title>
        <authorList>
            <person name="Fomenkov A."/>
            <person name="Xu S.Y."/>
            <person name="Roberts R.J."/>
        </authorList>
    </citation>
    <scope>NUCLEOTIDE SEQUENCE</scope>
    <source>
        <strain evidence="1">DSM 2970</strain>
    </source>
</reference>
<accession>A0A9E7RSM8</accession>
<dbReference type="Proteomes" id="UP001065373">
    <property type="component" value="Chromosome"/>
</dbReference>
<dbReference type="EMBL" id="CP104550">
    <property type="protein sequence ID" value="UXH31511.1"/>
    <property type="molecule type" value="Genomic_DNA"/>
</dbReference>
<protein>
    <submittedName>
        <fullName evidence="1">Uncharacterized protein</fullName>
    </submittedName>
</protein>
<evidence type="ECO:0000313" key="1">
    <source>
        <dbReference type="EMBL" id="UXH31511.1"/>
    </source>
</evidence>
<organism evidence="1">
    <name type="scientific">Methanothermobacter wolfeii</name>
    <name type="common">Methanobacterium wolfei</name>
    <dbReference type="NCBI Taxonomy" id="145261"/>
    <lineage>
        <taxon>Archaea</taxon>
        <taxon>Methanobacteriati</taxon>
        <taxon>Methanobacteriota</taxon>
        <taxon>Methanomada group</taxon>
        <taxon>Methanobacteria</taxon>
        <taxon>Methanobacteriales</taxon>
        <taxon>Methanobacteriaceae</taxon>
        <taxon>Methanothermobacter</taxon>
    </lineage>
</organism>
<dbReference type="RefSeq" id="WP_015971191.1">
    <property type="nucleotide sequence ID" value="NZ_CP104550.1"/>
</dbReference>
<dbReference type="GeneID" id="75107224"/>
<gene>
    <name evidence="1" type="ORF">N5910_08190</name>
</gene>
<name>A0A9E7RSM8_METWO</name>
<sequence>MNPKHDIYIHLGLDEADESLQAFIDRKIEEYRARAERINPHAPEDIVDEYVVAMILNDLTKDMNFTDGRFSITEQAEDVRRRLSHALLRLQGMRIWRPRDDGDEED</sequence>
<proteinExistence type="predicted"/>
<dbReference type="AlphaFoldDB" id="A0A9E7RSM8"/>